<organism evidence="1 2">
    <name type="scientific">Dyadobacter psychrophilus</name>
    <dbReference type="NCBI Taxonomy" id="651661"/>
    <lineage>
        <taxon>Bacteria</taxon>
        <taxon>Pseudomonadati</taxon>
        <taxon>Bacteroidota</taxon>
        <taxon>Cytophagia</taxon>
        <taxon>Cytophagales</taxon>
        <taxon>Spirosomataceae</taxon>
        <taxon>Dyadobacter</taxon>
    </lineage>
</organism>
<keyword evidence="2" id="KW-1185">Reference proteome</keyword>
<proteinExistence type="predicted"/>
<dbReference type="Gene3D" id="3.40.50.720">
    <property type="entry name" value="NAD(P)-binding Rossmann-like Domain"/>
    <property type="match status" value="1"/>
</dbReference>
<gene>
    <name evidence="1" type="ORF">SAMN05660293_02008</name>
</gene>
<dbReference type="InterPro" id="IPR036291">
    <property type="entry name" value="NAD(P)-bd_dom_sf"/>
</dbReference>
<evidence type="ECO:0000313" key="2">
    <source>
        <dbReference type="Proteomes" id="UP000190897"/>
    </source>
</evidence>
<dbReference type="STRING" id="651661.SAMN05660293_02008"/>
<dbReference type="SUPFAM" id="SSF51735">
    <property type="entry name" value="NAD(P)-binding Rossmann-fold domains"/>
    <property type="match status" value="1"/>
</dbReference>
<name>A0A1T5DZ84_9BACT</name>
<dbReference type="RefSeq" id="WP_141110253.1">
    <property type="nucleotide sequence ID" value="NZ_FUZA01000002.1"/>
</dbReference>
<accession>A0A1T5DZ84</accession>
<protein>
    <submittedName>
        <fullName evidence="1">Uncharacterized protein</fullName>
    </submittedName>
</protein>
<dbReference type="OrthoDB" id="9786864at2"/>
<evidence type="ECO:0000313" key="1">
    <source>
        <dbReference type="EMBL" id="SKB76826.1"/>
    </source>
</evidence>
<dbReference type="EMBL" id="FUZA01000002">
    <property type="protein sequence ID" value="SKB76826.1"/>
    <property type="molecule type" value="Genomic_DNA"/>
</dbReference>
<dbReference type="Proteomes" id="UP000190897">
    <property type="component" value="Unassembled WGS sequence"/>
</dbReference>
<sequence>MGSEVIGHPVIKAFNNIVAPSLASKAIPAGSPNRIALSVAGDDQQQKQTVIDLVDEIGFDAIDGGTLSESWRQQPGAPAFDNFTCSAF</sequence>
<reference evidence="2" key="1">
    <citation type="submission" date="2017-02" db="EMBL/GenBank/DDBJ databases">
        <authorList>
            <person name="Varghese N."/>
            <person name="Submissions S."/>
        </authorList>
    </citation>
    <scope>NUCLEOTIDE SEQUENCE [LARGE SCALE GENOMIC DNA]</scope>
    <source>
        <strain evidence="2">DSM 22270</strain>
    </source>
</reference>
<dbReference type="AlphaFoldDB" id="A0A1T5DZ84"/>